<dbReference type="Proteomes" id="UP001501598">
    <property type="component" value="Unassembled WGS sequence"/>
</dbReference>
<feature type="transmembrane region" description="Helical" evidence="1">
    <location>
        <begin position="42"/>
        <end position="66"/>
    </location>
</feature>
<keyword evidence="3" id="KW-1185">Reference proteome</keyword>
<gene>
    <name evidence="2" type="ORF">GCM10023175_28780</name>
</gene>
<reference evidence="3" key="1">
    <citation type="journal article" date="2019" name="Int. J. Syst. Evol. Microbiol.">
        <title>The Global Catalogue of Microorganisms (GCM) 10K type strain sequencing project: providing services to taxonomists for standard genome sequencing and annotation.</title>
        <authorList>
            <consortium name="The Broad Institute Genomics Platform"/>
            <consortium name="The Broad Institute Genome Sequencing Center for Infectious Disease"/>
            <person name="Wu L."/>
            <person name="Ma J."/>
        </authorList>
    </citation>
    <scope>NUCLEOTIDE SEQUENCE [LARGE SCALE GENOMIC DNA]</scope>
    <source>
        <strain evidence="3">JCM 17906</strain>
    </source>
</reference>
<feature type="transmembrane region" description="Helical" evidence="1">
    <location>
        <begin position="190"/>
        <end position="210"/>
    </location>
</feature>
<evidence type="ECO:0000313" key="3">
    <source>
        <dbReference type="Proteomes" id="UP001501598"/>
    </source>
</evidence>
<protein>
    <submittedName>
        <fullName evidence="2">ABC transporter permease</fullName>
    </submittedName>
</protein>
<keyword evidence="1" id="KW-1133">Transmembrane helix</keyword>
<comment type="caution">
    <text evidence="2">The sequence shown here is derived from an EMBL/GenBank/DDBJ whole genome shotgun (WGS) entry which is preliminary data.</text>
</comment>
<evidence type="ECO:0000313" key="2">
    <source>
        <dbReference type="EMBL" id="GAA4546480.1"/>
    </source>
</evidence>
<organism evidence="2 3">
    <name type="scientific">Pseudonocardia xishanensis</name>
    <dbReference type="NCBI Taxonomy" id="630995"/>
    <lineage>
        <taxon>Bacteria</taxon>
        <taxon>Bacillati</taxon>
        <taxon>Actinomycetota</taxon>
        <taxon>Actinomycetes</taxon>
        <taxon>Pseudonocardiales</taxon>
        <taxon>Pseudonocardiaceae</taxon>
        <taxon>Pseudonocardia</taxon>
    </lineage>
</organism>
<feature type="transmembrane region" description="Helical" evidence="1">
    <location>
        <begin position="140"/>
        <end position="165"/>
    </location>
</feature>
<keyword evidence="1" id="KW-0472">Membrane</keyword>
<dbReference type="EMBL" id="BAABGT010000032">
    <property type="protein sequence ID" value="GAA4546480.1"/>
    <property type="molecule type" value="Genomic_DNA"/>
</dbReference>
<name>A0ABP8RSD4_9PSEU</name>
<sequence>MPPTVTGATKAVGGFSAMTVETVRALGRRPFAYRELIQQTSFIAGVSLLPAIMITFPFVGVVIFLLNQLLAEIGAIDLAGTVTGLAVVREIGPLAAVLVTAGAGATAIAADLGARTVREEIDAMKVLGIDPIQRLVLPRVLASIFVSLCLTAMISVVGVLTSYFISVGLQGSAPGQFVAVLTVLTTDADFYVSLVKAFVFGGVAGLVACYRGLNVRGGSKGVGEAVNETVVLAFVLLFIINVIISTTYLQLGNTKL</sequence>
<evidence type="ECO:0000256" key="1">
    <source>
        <dbReference type="SAM" id="Phobius"/>
    </source>
</evidence>
<feature type="transmembrane region" description="Helical" evidence="1">
    <location>
        <begin position="230"/>
        <end position="251"/>
    </location>
</feature>
<dbReference type="PANTHER" id="PTHR30188:SF4">
    <property type="entry name" value="PROTEIN TRIGALACTOSYLDIACYLGLYCEROL 1, CHLOROPLASTIC"/>
    <property type="match status" value="1"/>
</dbReference>
<dbReference type="Pfam" id="PF02405">
    <property type="entry name" value="MlaE"/>
    <property type="match status" value="1"/>
</dbReference>
<keyword evidence="1" id="KW-0812">Transmembrane</keyword>
<accession>A0ABP8RSD4</accession>
<dbReference type="InterPro" id="IPR030802">
    <property type="entry name" value="Permease_MalE"/>
</dbReference>
<proteinExistence type="predicted"/>
<dbReference type="PANTHER" id="PTHR30188">
    <property type="entry name" value="ABC TRANSPORTER PERMEASE PROTEIN-RELATED"/>
    <property type="match status" value="1"/>
</dbReference>